<dbReference type="InterPro" id="IPR013783">
    <property type="entry name" value="Ig-like_fold"/>
</dbReference>
<keyword evidence="9" id="KW-0732">Signal</keyword>
<dbReference type="InterPro" id="IPR003599">
    <property type="entry name" value="Ig_sub"/>
</dbReference>
<dbReference type="PROSITE" id="PS50835">
    <property type="entry name" value="IG_LIKE"/>
    <property type="match status" value="4"/>
</dbReference>
<dbReference type="SMART" id="SM00060">
    <property type="entry name" value="FN3"/>
    <property type="match status" value="6"/>
</dbReference>
<keyword evidence="2" id="KW-0677">Repeat</keyword>
<keyword evidence="8" id="KW-1133">Transmembrane helix</keyword>
<dbReference type="FunFam" id="2.60.40.10:FF:000028">
    <property type="entry name" value="Neuronal cell adhesion molecule"/>
    <property type="match status" value="2"/>
</dbReference>
<dbReference type="SMART" id="SM00409">
    <property type="entry name" value="IG"/>
    <property type="match status" value="4"/>
</dbReference>
<dbReference type="SUPFAM" id="SSF49265">
    <property type="entry name" value="Fibronectin type III"/>
    <property type="match status" value="4"/>
</dbReference>
<feature type="signal peptide" evidence="9">
    <location>
        <begin position="1"/>
        <end position="23"/>
    </location>
</feature>
<evidence type="ECO:0000256" key="6">
    <source>
        <dbReference type="ARBA" id="ARBA00023319"/>
    </source>
</evidence>
<dbReference type="InterPro" id="IPR003961">
    <property type="entry name" value="FN3_dom"/>
</dbReference>
<comment type="subcellular location">
    <subcellularLocation>
        <location evidence="1">Membrane</location>
    </subcellularLocation>
</comment>
<dbReference type="Pfam" id="PF07679">
    <property type="entry name" value="I-set"/>
    <property type="match status" value="2"/>
</dbReference>
<dbReference type="Pfam" id="PF13927">
    <property type="entry name" value="Ig_3"/>
    <property type="match status" value="2"/>
</dbReference>
<dbReference type="InterPro" id="IPR007110">
    <property type="entry name" value="Ig-like_dom"/>
</dbReference>
<dbReference type="PANTHER" id="PTHR44170">
    <property type="entry name" value="PROTEIN SIDEKICK"/>
    <property type="match status" value="1"/>
</dbReference>
<feature type="domain" description="Fibronectin type-III" evidence="11">
    <location>
        <begin position="629"/>
        <end position="724"/>
    </location>
</feature>
<keyword evidence="5" id="KW-0325">Glycoprotein</keyword>
<evidence type="ECO:0000256" key="3">
    <source>
        <dbReference type="ARBA" id="ARBA00023136"/>
    </source>
</evidence>
<dbReference type="FunFam" id="2.60.40.10:FF:000004">
    <property type="entry name" value="DCC isoform 1"/>
    <property type="match status" value="1"/>
</dbReference>
<evidence type="ECO:0000259" key="11">
    <source>
        <dbReference type="PROSITE" id="PS50853"/>
    </source>
</evidence>
<accession>A0AAN8IHD2</accession>
<feature type="domain" description="Ig-like" evidence="10">
    <location>
        <begin position="143"/>
        <end position="226"/>
    </location>
</feature>
<dbReference type="InterPro" id="IPR003598">
    <property type="entry name" value="Ig_sub2"/>
</dbReference>
<dbReference type="SMART" id="SM00408">
    <property type="entry name" value="IGc2"/>
    <property type="match status" value="4"/>
</dbReference>
<name>A0AAN8IHD2_TRICO</name>
<feature type="domain" description="Ig-like" evidence="10">
    <location>
        <begin position="42"/>
        <end position="127"/>
    </location>
</feature>
<feature type="transmembrane region" description="Helical" evidence="8">
    <location>
        <begin position="1065"/>
        <end position="1089"/>
    </location>
</feature>
<feature type="domain" description="Fibronectin type-III" evidence="11">
    <location>
        <begin position="532"/>
        <end position="624"/>
    </location>
</feature>
<keyword evidence="8" id="KW-0812">Transmembrane</keyword>
<evidence type="ECO:0000256" key="2">
    <source>
        <dbReference type="ARBA" id="ARBA00022737"/>
    </source>
</evidence>
<dbReference type="GO" id="GO:0016020">
    <property type="term" value="C:membrane"/>
    <property type="evidence" value="ECO:0007669"/>
    <property type="project" value="UniProtKB-SubCell"/>
</dbReference>
<dbReference type="Gene3D" id="2.60.40.10">
    <property type="entry name" value="Immunoglobulins"/>
    <property type="match status" value="10"/>
</dbReference>
<evidence type="ECO:0000256" key="9">
    <source>
        <dbReference type="SAM" id="SignalP"/>
    </source>
</evidence>
<evidence type="ECO:0000313" key="12">
    <source>
        <dbReference type="EMBL" id="KAK5973666.1"/>
    </source>
</evidence>
<feature type="domain" description="Fibronectin type-III" evidence="11">
    <location>
        <begin position="839"/>
        <end position="930"/>
    </location>
</feature>
<feature type="domain" description="Fibronectin type-III" evidence="11">
    <location>
        <begin position="935"/>
        <end position="1034"/>
    </location>
</feature>
<evidence type="ECO:0000313" key="13">
    <source>
        <dbReference type="Proteomes" id="UP001331761"/>
    </source>
</evidence>
<feature type="domain" description="Ig-like" evidence="10">
    <location>
        <begin position="331"/>
        <end position="417"/>
    </location>
</feature>
<dbReference type="InterPro" id="IPR036116">
    <property type="entry name" value="FN3_sf"/>
</dbReference>
<dbReference type="InterPro" id="IPR013098">
    <property type="entry name" value="Ig_I-set"/>
</dbReference>
<feature type="region of interest" description="Disordered" evidence="7">
    <location>
        <begin position="1161"/>
        <end position="1180"/>
    </location>
</feature>
<evidence type="ECO:0000256" key="1">
    <source>
        <dbReference type="ARBA" id="ARBA00004370"/>
    </source>
</evidence>
<protein>
    <submittedName>
        <fullName evidence="12">Fibronectin type III domain protein</fullName>
    </submittedName>
</protein>
<comment type="caution">
    <text evidence="12">The sequence shown here is derived from an EMBL/GenBank/DDBJ whole genome shotgun (WGS) entry which is preliminary data.</text>
</comment>
<dbReference type="InterPro" id="IPR036179">
    <property type="entry name" value="Ig-like_dom_sf"/>
</dbReference>
<feature type="domain" description="Ig-like" evidence="10">
    <location>
        <begin position="253"/>
        <end position="326"/>
    </location>
</feature>
<feature type="region of interest" description="Disordered" evidence="7">
    <location>
        <begin position="1212"/>
        <end position="1243"/>
    </location>
</feature>
<dbReference type="PROSITE" id="PS50853">
    <property type="entry name" value="FN3"/>
    <property type="match status" value="6"/>
</dbReference>
<feature type="compositionally biased region" description="Polar residues" evidence="7">
    <location>
        <begin position="1219"/>
        <end position="1243"/>
    </location>
</feature>
<dbReference type="PRINTS" id="PR00014">
    <property type="entry name" value="FNTYPEIII"/>
</dbReference>
<organism evidence="12 13">
    <name type="scientific">Trichostrongylus colubriformis</name>
    <name type="common">Black scour worm</name>
    <dbReference type="NCBI Taxonomy" id="6319"/>
    <lineage>
        <taxon>Eukaryota</taxon>
        <taxon>Metazoa</taxon>
        <taxon>Ecdysozoa</taxon>
        <taxon>Nematoda</taxon>
        <taxon>Chromadorea</taxon>
        <taxon>Rhabditida</taxon>
        <taxon>Rhabditina</taxon>
        <taxon>Rhabditomorpha</taxon>
        <taxon>Strongyloidea</taxon>
        <taxon>Trichostrongylidae</taxon>
        <taxon>Trichostrongylus</taxon>
    </lineage>
</organism>
<feature type="domain" description="Fibronectin type-III" evidence="11">
    <location>
        <begin position="436"/>
        <end position="526"/>
    </location>
</feature>
<dbReference type="PANTHER" id="PTHR44170:SF54">
    <property type="entry name" value="FI24025P1"/>
    <property type="match status" value="1"/>
</dbReference>
<sequence>MFTLKGLTNILLLLLVFLQLSIAHKRYHATRASGLNDQFLGFRFDSEPKSTTVTDGRILLNCQYTVEKASVKDVRLEWKKDGSLINVKSSSRMQLFSNGSLSIHDVILGDTGSYRCVVHVTSSDGFSWTYMSRRSIISLPDLPKFDAQPTDRVVGLGQPAVFHCITQAKPPPAVVWYHNGKVIQSGTDYLVLPVSNSLEIASVQPRHEGEYKCVVEGAGKRRASLSGRLRIESGLTSQELQFMSSPRVQTPKEGDDIVLECLVISKGSAEVRWLKDARQVAIDGLRIRRVGVSSLLITNVVESDSGLYTCRASDTHDSFDRTVAVDVAAAPQLTLRPQNKIAIETTDVELECASSGRPTPTISWFKNGEAIIASDYFVIEPTRLRILGLVKADQGVYQCIAENEAGSDYAVAQLLVDSADSSSVAASSGQPKIASAPLGLKVGSLGSRFVNLEWDPPLSRNGNIMRYHVFYKEENSDRERMLNSSSTSVTVTSLQPNTLYLLRVAAENEAGMGKISDHIKVTTKKEQAVPGRITNLVARALGPETIEVKWDPPQGGPRALRYKLFYIRNPPEADDKETQTIISSTAYTLHGMEKFTEYQIRVEAEGENGSGLSSYPLKVRTLSDIPSSPPRDIIAETASSTSIRVTWNEPDPESSNGEITGYRLKYKTRVRGSKGNTFVLDASEREYTITGLDVNTHYLVRMAVVNHNGTGPYSDWLPVATSLMDKEELVLGPPRELRPQAGVDHIVISWLPPADETNIVRGYQIGWGINVPDVSMERVGSNILQHKITGLRPAREYVISLRAFNKQGSGFPIYETVKTLSHSSMPFFDGSMSAVPLSTPLGVLAEAVSATSIRVSWTESDPNAFNVLYTVRYSTSVDGNHARLLNTSEPWITVDGLRPDTEYEFSVRSQVAGSSPSPWSMVARNKTHASAPSSSPRDLTVLPAASGDPHAVLLNWQPPKYSNGEVEEYLIYYTDRVMQADKDWKIHYVHGDKLSHEIRNLLPKTTYYFKIQARNVKGYGPLSPVQTLEPFGSGARPTGVIAPPPGKGPSLRWDDLVALLTSNPMYIAIVVAFAALVLLCIVLIMVCALKRNSKSTGYTAGKKASVQQPGADLWIDHPSGNNMRGGPSDYMVNGMGTVVDMKHLAGPDVVESPPPRYHGLQDSTYGSVSVRHSRTPARNSISSYDEEMRRLELEGRRPVVVGRAKPILASVVGYGPPSEESQGTLSRSYHHSQSSLEGQRQRTPQVVYTGSGRHQPIAKIEFGDSPYGSTSALEPDTPPVPLQAPPAGPPVVDGYRTLRGGITPTNQSHGPLRSFTQLAGTPPPTIGAQVCIQQQPRAVVVAPGGRQLPVGRATAQPRVNVTNIYSPYASCSSDTEAEKKPVHVDVDTAGNSADIRPSNSTEELNAQMENLDTMIDDLQALQHEFGVVS</sequence>
<evidence type="ECO:0000256" key="5">
    <source>
        <dbReference type="ARBA" id="ARBA00023180"/>
    </source>
</evidence>
<gene>
    <name evidence="12" type="ORF">GCK32_004403</name>
</gene>
<dbReference type="Proteomes" id="UP001331761">
    <property type="component" value="Unassembled WGS sequence"/>
</dbReference>
<proteinExistence type="predicted"/>
<reference evidence="12 13" key="1">
    <citation type="submission" date="2019-10" db="EMBL/GenBank/DDBJ databases">
        <title>Assembly and Annotation for the nematode Trichostrongylus colubriformis.</title>
        <authorList>
            <person name="Martin J."/>
        </authorList>
    </citation>
    <scope>NUCLEOTIDE SEQUENCE [LARGE SCALE GENOMIC DNA]</scope>
    <source>
        <strain evidence="12">G859</strain>
        <tissue evidence="12">Whole worm</tissue>
    </source>
</reference>
<dbReference type="GO" id="GO:0098609">
    <property type="term" value="P:cell-cell adhesion"/>
    <property type="evidence" value="ECO:0007669"/>
    <property type="project" value="TreeGrafter"/>
</dbReference>
<keyword evidence="4" id="KW-1015">Disulfide bond</keyword>
<keyword evidence="6" id="KW-0393">Immunoglobulin domain</keyword>
<dbReference type="SUPFAM" id="SSF48726">
    <property type="entry name" value="Immunoglobulin"/>
    <property type="match status" value="3"/>
</dbReference>
<keyword evidence="3 8" id="KW-0472">Membrane</keyword>
<dbReference type="Pfam" id="PF00041">
    <property type="entry name" value="fn3"/>
    <property type="match status" value="6"/>
</dbReference>
<evidence type="ECO:0000256" key="4">
    <source>
        <dbReference type="ARBA" id="ARBA00023157"/>
    </source>
</evidence>
<evidence type="ECO:0000256" key="7">
    <source>
        <dbReference type="SAM" id="MobiDB-lite"/>
    </source>
</evidence>
<dbReference type="EMBL" id="WIXE01015179">
    <property type="protein sequence ID" value="KAK5973666.1"/>
    <property type="molecule type" value="Genomic_DNA"/>
</dbReference>
<feature type="chain" id="PRO_5042882463" evidence="9">
    <location>
        <begin position="24"/>
        <end position="1429"/>
    </location>
</feature>
<dbReference type="CDD" id="cd00063">
    <property type="entry name" value="FN3"/>
    <property type="match status" value="6"/>
</dbReference>
<evidence type="ECO:0000256" key="8">
    <source>
        <dbReference type="SAM" id="Phobius"/>
    </source>
</evidence>
<evidence type="ECO:0000259" key="10">
    <source>
        <dbReference type="PROSITE" id="PS50835"/>
    </source>
</evidence>
<dbReference type="CDD" id="cd00096">
    <property type="entry name" value="Ig"/>
    <property type="match status" value="2"/>
</dbReference>
<feature type="domain" description="Fibronectin type-III" evidence="11">
    <location>
        <begin position="733"/>
        <end position="824"/>
    </location>
</feature>
<keyword evidence="13" id="KW-1185">Reference proteome</keyword>